<evidence type="ECO:0000313" key="3">
    <source>
        <dbReference type="Proteomes" id="UP000682982"/>
    </source>
</evidence>
<comment type="caution">
    <text evidence="2">The sequence shown here is derived from an EMBL/GenBank/DDBJ whole genome shotgun (WGS) entry which is preliminary data.</text>
</comment>
<sequence>MELRAAALSALLSSDTGVKCAILRAIPDDVPIDTQQQFAIPDGIPGRPEKPELIPPGQVGRRSMQTLEGRRILIHALAHIEMNAINLAADILWRFAGMPEQFYRDWLKVAKEEAYHFQLLEAHLQAMDSYYGAYPAHNSLWEMAEKTRDDLLARLALVPRTLEARGLDVTPGVSAKLAQAGDKAGADILMIIYRDEIGHVAIGNAWYKRLCDEQGLDVIATYARLAEQYAAPKLRGPFNLEARRSAGFNEDELNELTALHQA</sequence>
<dbReference type="EMBL" id="JAGSPK010000002">
    <property type="protein sequence ID" value="MBR7791844.1"/>
    <property type="molecule type" value="Genomic_DNA"/>
</dbReference>
<keyword evidence="3" id="KW-1185">Reference proteome</keyword>
<dbReference type="SUPFAM" id="SSF47240">
    <property type="entry name" value="Ferritin-like"/>
    <property type="match status" value="1"/>
</dbReference>
<evidence type="ECO:0000256" key="1">
    <source>
        <dbReference type="SAM" id="MobiDB-lite"/>
    </source>
</evidence>
<proteinExistence type="predicted"/>
<reference evidence="2 3" key="1">
    <citation type="submission" date="2021-04" db="EMBL/GenBank/DDBJ databases">
        <title>novel species isolated from subtropical streams in China.</title>
        <authorList>
            <person name="Lu H."/>
        </authorList>
    </citation>
    <scope>NUCLEOTIDE SEQUENCE [LARGE SCALE GENOMIC DNA]</scope>
    <source>
        <strain evidence="2 3">FT147W</strain>
    </source>
</reference>
<dbReference type="PANTHER" id="PTHR42782">
    <property type="entry name" value="SI:CH73-314G15.3"/>
    <property type="match status" value="1"/>
</dbReference>
<dbReference type="Proteomes" id="UP000682982">
    <property type="component" value="Unassembled WGS sequence"/>
</dbReference>
<evidence type="ECO:0000313" key="2">
    <source>
        <dbReference type="EMBL" id="MBR7791844.1"/>
    </source>
</evidence>
<dbReference type="RefSeq" id="WP_212678656.1">
    <property type="nucleotide sequence ID" value="NZ_JAGSPK010000002.1"/>
</dbReference>
<name>A0ABS5H1K4_9BURK</name>
<protein>
    <submittedName>
        <fullName evidence="2">Ferritin-like domain-containing protein</fullName>
    </submittedName>
</protein>
<gene>
    <name evidence="2" type="ORF">KDM87_04485</name>
</gene>
<feature type="region of interest" description="Disordered" evidence="1">
    <location>
        <begin position="40"/>
        <end position="59"/>
    </location>
</feature>
<dbReference type="InterPro" id="IPR007402">
    <property type="entry name" value="DUF455"/>
</dbReference>
<dbReference type="InterPro" id="IPR011197">
    <property type="entry name" value="UCP012318"/>
</dbReference>
<dbReference type="PANTHER" id="PTHR42782:SF4">
    <property type="entry name" value="DUF455 DOMAIN-CONTAINING PROTEIN"/>
    <property type="match status" value="1"/>
</dbReference>
<dbReference type="Pfam" id="PF04305">
    <property type="entry name" value="DUF455"/>
    <property type="match status" value="1"/>
</dbReference>
<dbReference type="InterPro" id="IPR009078">
    <property type="entry name" value="Ferritin-like_SF"/>
</dbReference>
<organism evidence="2 3">
    <name type="scientific">Undibacterium rivi</name>
    <dbReference type="NCBI Taxonomy" id="2828729"/>
    <lineage>
        <taxon>Bacteria</taxon>
        <taxon>Pseudomonadati</taxon>
        <taxon>Pseudomonadota</taxon>
        <taxon>Betaproteobacteria</taxon>
        <taxon>Burkholderiales</taxon>
        <taxon>Oxalobacteraceae</taxon>
        <taxon>Undibacterium</taxon>
    </lineage>
</organism>
<dbReference type="CDD" id="cd00657">
    <property type="entry name" value="Ferritin_like"/>
    <property type="match status" value="1"/>
</dbReference>
<accession>A0ABS5H1K4</accession>
<dbReference type="PIRSF" id="PIRSF012318">
    <property type="entry name" value="UCP012318"/>
    <property type="match status" value="1"/>
</dbReference>